<organism evidence="2 3">
    <name type="scientific">Heterobasidion irregulare (strain TC 32-1)</name>
    <dbReference type="NCBI Taxonomy" id="747525"/>
    <lineage>
        <taxon>Eukaryota</taxon>
        <taxon>Fungi</taxon>
        <taxon>Dikarya</taxon>
        <taxon>Basidiomycota</taxon>
        <taxon>Agaricomycotina</taxon>
        <taxon>Agaricomycetes</taxon>
        <taxon>Russulales</taxon>
        <taxon>Bondarzewiaceae</taxon>
        <taxon>Heterobasidion</taxon>
        <taxon>Heterobasidion annosum species complex</taxon>
    </lineage>
</organism>
<feature type="compositionally biased region" description="Polar residues" evidence="1">
    <location>
        <begin position="99"/>
        <end position="112"/>
    </location>
</feature>
<dbReference type="HOGENOM" id="CLU_2015565_0_0_1"/>
<gene>
    <name evidence="2" type="ORF">HETIRDRAFT_478054</name>
</gene>
<protein>
    <submittedName>
        <fullName evidence="2">Uncharacterized protein</fullName>
    </submittedName>
</protein>
<keyword evidence="3" id="KW-1185">Reference proteome</keyword>
<evidence type="ECO:0000256" key="1">
    <source>
        <dbReference type="SAM" id="MobiDB-lite"/>
    </source>
</evidence>
<accession>W4JYZ4</accession>
<dbReference type="InParanoid" id="W4JYZ4"/>
<dbReference type="KEGG" id="hir:HETIRDRAFT_478054"/>
<dbReference type="RefSeq" id="XP_009549083.1">
    <property type="nucleotide sequence ID" value="XM_009550788.1"/>
</dbReference>
<reference evidence="2 3" key="1">
    <citation type="journal article" date="2012" name="New Phytol.">
        <title>Insight into trade-off between wood decay and parasitism from the genome of a fungal forest pathogen.</title>
        <authorList>
            <person name="Olson A."/>
            <person name="Aerts A."/>
            <person name="Asiegbu F."/>
            <person name="Belbahri L."/>
            <person name="Bouzid O."/>
            <person name="Broberg A."/>
            <person name="Canback B."/>
            <person name="Coutinho P.M."/>
            <person name="Cullen D."/>
            <person name="Dalman K."/>
            <person name="Deflorio G."/>
            <person name="van Diepen L.T."/>
            <person name="Dunand C."/>
            <person name="Duplessis S."/>
            <person name="Durling M."/>
            <person name="Gonthier P."/>
            <person name="Grimwood J."/>
            <person name="Fossdal C.G."/>
            <person name="Hansson D."/>
            <person name="Henrissat B."/>
            <person name="Hietala A."/>
            <person name="Himmelstrand K."/>
            <person name="Hoffmeister D."/>
            <person name="Hogberg N."/>
            <person name="James T.Y."/>
            <person name="Karlsson M."/>
            <person name="Kohler A."/>
            <person name="Kues U."/>
            <person name="Lee Y.H."/>
            <person name="Lin Y.C."/>
            <person name="Lind M."/>
            <person name="Lindquist E."/>
            <person name="Lombard V."/>
            <person name="Lucas S."/>
            <person name="Lunden K."/>
            <person name="Morin E."/>
            <person name="Murat C."/>
            <person name="Park J."/>
            <person name="Raffaello T."/>
            <person name="Rouze P."/>
            <person name="Salamov A."/>
            <person name="Schmutz J."/>
            <person name="Solheim H."/>
            <person name="Stahlberg J."/>
            <person name="Velez H."/>
            <person name="de Vries R.P."/>
            <person name="Wiebenga A."/>
            <person name="Woodward S."/>
            <person name="Yakovlev I."/>
            <person name="Garbelotto M."/>
            <person name="Martin F."/>
            <person name="Grigoriev I.V."/>
            <person name="Stenlid J."/>
        </authorList>
    </citation>
    <scope>NUCLEOTIDE SEQUENCE [LARGE SCALE GENOMIC DNA]</scope>
    <source>
        <strain evidence="2 3">TC 32-1</strain>
    </source>
</reference>
<evidence type="ECO:0000313" key="3">
    <source>
        <dbReference type="Proteomes" id="UP000030671"/>
    </source>
</evidence>
<dbReference type="EMBL" id="KI925461">
    <property type="protein sequence ID" value="ETW78773.1"/>
    <property type="molecule type" value="Genomic_DNA"/>
</dbReference>
<dbReference type="Proteomes" id="UP000030671">
    <property type="component" value="Unassembled WGS sequence"/>
</dbReference>
<dbReference type="GeneID" id="20677798"/>
<evidence type="ECO:0000313" key="2">
    <source>
        <dbReference type="EMBL" id="ETW78773.1"/>
    </source>
</evidence>
<name>W4JYZ4_HETIT</name>
<feature type="region of interest" description="Disordered" evidence="1">
    <location>
        <begin position="80"/>
        <end position="123"/>
    </location>
</feature>
<sequence length="123" mass="13451">MRSTGTRVKTYQGPQGPLLVRALFIPRSTPRLFFCTMRSSSAVLPSQSLTWPTVVERSTPSSISTGKVLPGFSLPFCHPRQWMDSRPAGGKQRPPTSPTPASLQNRPRTLSTPRRPCGCLVSA</sequence>
<proteinExistence type="predicted"/>
<dbReference type="AlphaFoldDB" id="W4JYZ4"/>